<dbReference type="RefSeq" id="WP_062740932.1">
    <property type="nucleotide sequence ID" value="NZ_CP012871.1"/>
</dbReference>
<feature type="chain" id="PRO_5032408555" evidence="1">
    <location>
        <begin position="27"/>
        <end position="175"/>
    </location>
</feature>
<reference evidence="3" key="1">
    <citation type="submission" date="2015-10" db="EMBL/GenBank/DDBJ databases">
        <title>Complete Genome Sequencing of Klebsiella sp. strain G5.</title>
        <authorList>
            <person name="Chan K.-G."/>
            <person name="Chen J.-W."/>
        </authorList>
    </citation>
    <scope>NUCLEOTIDE SEQUENCE [LARGE SCALE GENOMIC DNA]</scope>
    <source>
        <strain evidence="3">G5</strain>
    </source>
</reference>
<keyword evidence="1" id="KW-0732">Signal</keyword>
<accession>A0A806X693</accession>
<organism evidence="2 3">
    <name type="scientific">[Enterobacter] lignolyticus</name>
    <dbReference type="NCBI Taxonomy" id="1334193"/>
    <lineage>
        <taxon>Bacteria</taxon>
        <taxon>Pseudomonadati</taxon>
        <taxon>Pseudomonadota</taxon>
        <taxon>Gammaproteobacteria</taxon>
        <taxon>Enterobacterales</taxon>
        <taxon>Enterobacteriaceae</taxon>
        <taxon>Pluralibacter</taxon>
    </lineage>
</organism>
<feature type="signal peptide" evidence="1">
    <location>
        <begin position="1"/>
        <end position="26"/>
    </location>
</feature>
<dbReference type="InterPro" id="IPR036937">
    <property type="entry name" value="Adhesion_dom_fimbrial_sf"/>
</dbReference>
<dbReference type="Proteomes" id="UP000069162">
    <property type="component" value="Chromosome"/>
</dbReference>
<dbReference type="KEGG" id="kle:AO703_08710"/>
<dbReference type="GO" id="GO:0009289">
    <property type="term" value="C:pilus"/>
    <property type="evidence" value="ECO:0007669"/>
    <property type="project" value="InterPro"/>
</dbReference>
<evidence type="ECO:0000313" key="2">
    <source>
        <dbReference type="EMBL" id="ALR76372.1"/>
    </source>
</evidence>
<gene>
    <name evidence="2" type="ORF">AO703_08710</name>
</gene>
<evidence type="ECO:0000256" key="1">
    <source>
        <dbReference type="SAM" id="SignalP"/>
    </source>
</evidence>
<dbReference type="InterPro" id="IPR050263">
    <property type="entry name" value="Bact_Fimbrial_Adh_Pro"/>
</dbReference>
<name>A0A806X693_9ENTR</name>
<sequence length="175" mass="18057">MKSIIKGQYALLLTLCCGLFSASVSANSTRIDIYGTVIASPCVVNGGQDSLSVPLGDNIQADSLAAAGSATDWANFTLALTACPASTSSFSVKFTGTPDGDDATMYANTGTATNLKLELATQDASATLNNEMSLDDITIPSSHAYDLLLRARAVSKGSVMPGSIIGQVQATFTYQ</sequence>
<dbReference type="AlphaFoldDB" id="A0A806X693"/>
<protein>
    <submittedName>
        <fullName evidence="2">Adhesin</fullName>
    </submittedName>
</protein>
<dbReference type="PANTHER" id="PTHR33420:SF27">
    <property type="entry name" value="PROTEIN FIMG"/>
    <property type="match status" value="1"/>
</dbReference>
<dbReference type="EMBL" id="CP012871">
    <property type="protein sequence ID" value="ALR76372.1"/>
    <property type="molecule type" value="Genomic_DNA"/>
</dbReference>
<dbReference type="Gene3D" id="2.60.40.1090">
    <property type="entry name" value="Fimbrial-type adhesion domain"/>
    <property type="match status" value="1"/>
</dbReference>
<proteinExistence type="predicted"/>
<dbReference type="PANTHER" id="PTHR33420">
    <property type="entry name" value="FIMBRIAL SUBUNIT ELFA-RELATED"/>
    <property type="match status" value="1"/>
</dbReference>
<evidence type="ECO:0000313" key="3">
    <source>
        <dbReference type="Proteomes" id="UP000069162"/>
    </source>
</evidence>
<dbReference type="SUPFAM" id="SSF49401">
    <property type="entry name" value="Bacterial adhesins"/>
    <property type="match status" value="1"/>
</dbReference>
<dbReference type="InterPro" id="IPR008966">
    <property type="entry name" value="Adhesion_dom_sf"/>
</dbReference>
<dbReference type="OrthoDB" id="6495165at2"/>
<dbReference type="GO" id="GO:0043709">
    <property type="term" value="P:cell adhesion involved in single-species biofilm formation"/>
    <property type="evidence" value="ECO:0007669"/>
    <property type="project" value="TreeGrafter"/>
</dbReference>